<dbReference type="EMBL" id="SNRY01000571">
    <property type="protein sequence ID" value="KAA6339010.1"/>
    <property type="molecule type" value="Genomic_DNA"/>
</dbReference>
<organism evidence="1">
    <name type="scientific">termite gut metagenome</name>
    <dbReference type="NCBI Taxonomy" id="433724"/>
    <lineage>
        <taxon>unclassified sequences</taxon>
        <taxon>metagenomes</taxon>
        <taxon>organismal metagenomes</taxon>
    </lineage>
</organism>
<name>A0A5J4S0T2_9ZZZZ</name>
<evidence type="ECO:0000313" key="1">
    <source>
        <dbReference type="EMBL" id="KAA6339010.1"/>
    </source>
</evidence>
<sequence>MAKCNCKPFDANFDFQHKQEKSVTCLDKGSPIKYIYDNQSLDYLSKYRVDGGLITDGIKCDYLLLNCNKLKSFFIEIKGSDLIHAVKQIDRSIDVLKNSISGFSVFARIVLTRVNTIDLRDTRYLKLDKKVKSLNGDLRKQNREMTEVNS</sequence>
<dbReference type="AlphaFoldDB" id="A0A5J4S0T2"/>
<proteinExistence type="predicted"/>
<accession>A0A5J4S0T2</accession>
<gene>
    <name evidence="1" type="ORF">EZS27_013039</name>
</gene>
<protein>
    <submittedName>
        <fullName evidence="1">Uncharacterized protein</fullName>
    </submittedName>
</protein>
<reference evidence="1" key="1">
    <citation type="submission" date="2019-03" db="EMBL/GenBank/DDBJ databases">
        <title>Single cell metagenomics reveals metabolic interactions within the superorganism composed of flagellate Streblomastix strix and complex community of Bacteroidetes bacteria on its surface.</title>
        <authorList>
            <person name="Treitli S.C."/>
            <person name="Kolisko M."/>
            <person name="Husnik F."/>
            <person name="Keeling P."/>
            <person name="Hampl V."/>
        </authorList>
    </citation>
    <scope>NUCLEOTIDE SEQUENCE</scope>
    <source>
        <strain evidence="1">STM</strain>
    </source>
</reference>
<comment type="caution">
    <text evidence="1">The sequence shown here is derived from an EMBL/GenBank/DDBJ whole genome shotgun (WGS) entry which is preliminary data.</text>
</comment>